<evidence type="ECO:0000313" key="3">
    <source>
        <dbReference type="EMBL" id="ACS19321.1"/>
    </source>
</evidence>
<dbReference type="InterPro" id="IPR001387">
    <property type="entry name" value="Cro/C1-type_HTH"/>
</dbReference>
<feature type="compositionally biased region" description="Low complexity" evidence="1">
    <location>
        <begin position="108"/>
        <end position="118"/>
    </location>
</feature>
<dbReference type="GO" id="GO:0003677">
    <property type="term" value="F:DNA binding"/>
    <property type="evidence" value="ECO:0007669"/>
    <property type="project" value="InterPro"/>
</dbReference>
<dbReference type="KEGG" id="vap:Vapar_2697"/>
<dbReference type="OrthoDB" id="9814751at2"/>
<feature type="region of interest" description="Disordered" evidence="1">
    <location>
        <begin position="99"/>
        <end position="126"/>
    </location>
</feature>
<dbReference type="SMART" id="SM00530">
    <property type="entry name" value="HTH_XRE"/>
    <property type="match status" value="1"/>
</dbReference>
<gene>
    <name evidence="3" type="ordered locus">Vapar_2697</name>
</gene>
<dbReference type="InterPro" id="IPR010982">
    <property type="entry name" value="Lambda_DNA-bd_dom_sf"/>
</dbReference>
<reference evidence="3" key="1">
    <citation type="submission" date="2009-06" db="EMBL/GenBank/DDBJ databases">
        <title>Complete sequence of chromosome 1 of Variovorax paradoxus S110.</title>
        <authorList>
            <consortium name="US DOE Joint Genome Institute"/>
            <person name="Lucas S."/>
            <person name="Copeland A."/>
            <person name="Lapidus A."/>
            <person name="Glavina del Rio T."/>
            <person name="Tice H."/>
            <person name="Bruce D."/>
            <person name="Goodwin L."/>
            <person name="Pitluck S."/>
            <person name="Chertkov O."/>
            <person name="Brettin T."/>
            <person name="Detter J.C."/>
            <person name="Han C."/>
            <person name="Larimer F."/>
            <person name="Land M."/>
            <person name="Hauser L."/>
            <person name="Kyrpides N."/>
            <person name="Ovchinnikova G."/>
            <person name="Orwin P."/>
            <person name="Leadbetter J.R."/>
            <person name="Spain J.C."/>
            <person name="Han J.I."/>
        </authorList>
    </citation>
    <scope>NUCLEOTIDE SEQUENCE</scope>
    <source>
        <strain evidence="3">S110</strain>
    </source>
</reference>
<dbReference type="Gene3D" id="1.10.260.40">
    <property type="entry name" value="lambda repressor-like DNA-binding domains"/>
    <property type="match status" value="1"/>
</dbReference>
<sequence>MATLLSPTAHTMRQRFGEWLKTRREDAGVTQLEMSKILGHSYVSMVSQVERGRSLIPPPDLRAWAEAINVKPKEFALQYLYWCHPEASAMLTGVDPFEAEGLEPNPKGAAANPGGHSAAAKKAKKK</sequence>
<dbReference type="SUPFAM" id="SSF47413">
    <property type="entry name" value="lambda repressor-like DNA-binding domains"/>
    <property type="match status" value="1"/>
</dbReference>
<feature type="domain" description="HTH cro/C1-type" evidence="2">
    <location>
        <begin position="20"/>
        <end position="75"/>
    </location>
</feature>
<name>C5CLR4_VARPS</name>
<dbReference type="EMBL" id="CP001635">
    <property type="protein sequence ID" value="ACS19321.1"/>
    <property type="molecule type" value="Genomic_DNA"/>
</dbReference>
<evidence type="ECO:0000259" key="2">
    <source>
        <dbReference type="PROSITE" id="PS50943"/>
    </source>
</evidence>
<evidence type="ECO:0000256" key="1">
    <source>
        <dbReference type="SAM" id="MobiDB-lite"/>
    </source>
</evidence>
<dbReference type="eggNOG" id="COG1396">
    <property type="taxonomic scope" value="Bacteria"/>
</dbReference>
<proteinExistence type="predicted"/>
<dbReference type="HOGENOM" id="CLU_1980659_0_0_4"/>
<accession>C5CLR4</accession>
<dbReference type="AlphaFoldDB" id="C5CLR4"/>
<dbReference type="Pfam" id="PF01381">
    <property type="entry name" value="HTH_3"/>
    <property type="match status" value="1"/>
</dbReference>
<protein>
    <submittedName>
        <fullName evidence="3">Transcriptional regulator, XRE family</fullName>
    </submittedName>
</protein>
<dbReference type="PROSITE" id="PS50943">
    <property type="entry name" value="HTH_CROC1"/>
    <property type="match status" value="1"/>
</dbReference>
<organism evidence="3">
    <name type="scientific">Variovorax paradoxus (strain S110)</name>
    <dbReference type="NCBI Taxonomy" id="543728"/>
    <lineage>
        <taxon>Bacteria</taxon>
        <taxon>Pseudomonadati</taxon>
        <taxon>Pseudomonadota</taxon>
        <taxon>Betaproteobacteria</taxon>
        <taxon>Burkholderiales</taxon>
        <taxon>Comamonadaceae</taxon>
        <taxon>Variovorax</taxon>
    </lineage>
</organism>